<name>A0ABR1GCX5_AURAN</name>
<dbReference type="InterPro" id="IPR001179">
    <property type="entry name" value="PPIase_FKBP_dom"/>
</dbReference>
<dbReference type="PANTHER" id="PTHR10516">
    <property type="entry name" value="PEPTIDYL-PROLYL CIS-TRANS ISOMERASE"/>
    <property type="match status" value="1"/>
</dbReference>
<dbReference type="EC" id="5.2.1.8" evidence="2 5"/>
<keyword evidence="3 5" id="KW-0697">Rotamase</keyword>
<proteinExistence type="predicted"/>
<keyword evidence="8" id="KW-1185">Reference proteome</keyword>
<evidence type="ECO:0000256" key="4">
    <source>
        <dbReference type="ARBA" id="ARBA00023235"/>
    </source>
</evidence>
<dbReference type="PROSITE" id="PS50059">
    <property type="entry name" value="FKBP_PPIASE"/>
    <property type="match status" value="1"/>
</dbReference>
<dbReference type="Gene3D" id="3.10.50.40">
    <property type="match status" value="1"/>
</dbReference>
<comment type="catalytic activity">
    <reaction evidence="1 5">
        <text>[protein]-peptidylproline (omega=180) = [protein]-peptidylproline (omega=0)</text>
        <dbReference type="Rhea" id="RHEA:16237"/>
        <dbReference type="Rhea" id="RHEA-COMP:10747"/>
        <dbReference type="Rhea" id="RHEA-COMP:10748"/>
        <dbReference type="ChEBI" id="CHEBI:83833"/>
        <dbReference type="ChEBI" id="CHEBI:83834"/>
        <dbReference type="EC" id="5.2.1.8"/>
    </reaction>
</comment>
<gene>
    <name evidence="7" type="ORF">SO694_00002148</name>
</gene>
<dbReference type="InterPro" id="IPR050689">
    <property type="entry name" value="FKBP-type_PPIase"/>
</dbReference>
<dbReference type="PANTHER" id="PTHR10516:SF443">
    <property type="entry name" value="FK506-BINDING PROTEIN 59-RELATED"/>
    <property type="match status" value="1"/>
</dbReference>
<dbReference type="SUPFAM" id="SSF54534">
    <property type="entry name" value="FKBP-like"/>
    <property type="match status" value="1"/>
</dbReference>
<sequence>MAQPAPNCKGTTFEIKKAGNGGKAIAKGSNATVHATGVVKETGKKFWSTKDPGQQPFSYQAGVGGVIKGWDQGCLGMTVGEVRELVIPADEGYGANGFPAWGIPPGGTLNFTLECLEVQ</sequence>
<protein>
    <recommendedName>
        <fullName evidence="2 5">peptidylprolyl isomerase</fullName>
        <ecNumber evidence="2 5">5.2.1.8</ecNumber>
    </recommendedName>
</protein>
<accession>A0ABR1GCX5</accession>
<evidence type="ECO:0000259" key="6">
    <source>
        <dbReference type="PROSITE" id="PS50059"/>
    </source>
</evidence>
<reference evidence="7 8" key="1">
    <citation type="submission" date="2024-03" db="EMBL/GenBank/DDBJ databases">
        <title>Aureococcus anophagefferens CCMP1851 and Kratosvirus quantuckense: Draft genome of a second virus-susceptible host strain in the model system.</title>
        <authorList>
            <person name="Chase E."/>
            <person name="Truchon A.R."/>
            <person name="Schepens W."/>
            <person name="Wilhelm S.W."/>
        </authorList>
    </citation>
    <scope>NUCLEOTIDE SEQUENCE [LARGE SCALE GENOMIC DNA]</scope>
    <source>
        <strain evidence="7 8">CCMP1851</strain>
    </source>
</reference>
<comment type="caution">
    <text evidence="7">The sequence shown here is derived from an EMBL/GenBank/DDBJ whole genome shotgun (WGS) entry which is preliminary data.</text>
</comment>
<dbReference type="EMBL" id="JBBJCI010000034">
    <property type="protein sequence ID" value="KAK7253661.1"/>
    <property type="molecule type" value="Genomic_DNA"/>
</dbReference>
<feature type="domain" description="PPIase FKBP-type" evidence="6">
    <location>
        <begin position="28"/>
        <end position="119"/>
    </location>
</feature>
<dbReference type="Pfam" id="PF00254">
    <property type="entry name" value="FKBP_C"/>
    <property type="match status" value="1"/>
</dbReference>
<organism evidence="7 8">
    <name type="scientific">Aureococcus anophagefferens</name>
    <name type="common">Harmful bloom alga</name>
    <dbReference type="NCBI Taxonomy" id="44056"/>
    <lineage>
        <taxon>Eukaryota</taxon>
        <taxon>Sar</taxon>
        <taxon>Stramenopiles</taxon>
        <taxon>Ochrophyta</taxon>
        <taxon>Pelagophyceae</taxon>
        <taxon>Pelagomonadales</taxon>
        <taxon>Pelagomonadaceae</taxon>
        <taxon>Aureococcus</taxon>
    </lineage>
</organism>
<evidence type="ECO:0000313" key="8">
    <source>
        <dbReference type="Proteomes" id="UP001363151"/>
    </source>
</evidence>
<evidence type="ECO:0000256" key="3">
    <source>
        <dbReference type="ARBA" id="ARBA00023110"/>
    </source>
</evidence>
<dbReference type="InterPro" id="IPR046357">
    <property type="entry name" value="PPIase_dom_sf"/>
</dbReference>
<evidence type="ECO:0000256" key="5">
    <source>
        <dbReference type="PROSITE-ProRule" id="PRU00277"/>
    </source>
</evidence>
<dbReference type="Proteomes" id="UP001363151">
    <property type="component" value="Unassembled WGS sequence"/>
</dbReference>
<evidence type="ECO:0000256" key="2">
    <source>
        <dbReference type="ARBA" id="ARBA00013194"/>
    </source>
</evidence>
<evidence type="ECO:0000313" key="7">
    <source>
        <dbReference type="EMBL" id="KAK7253661.1"/>
    </source>
</evidence>
<keyword evidence="4 5" id="KW-0413">Isomerase</keyword>
<evidence type="ECO:0000256" key="1">
    <source>
        <dbReference type="ARBA" id="ARBA00000971"/>
    </source>
</evidence>
<dbReference type="GO" id="GO:0016853">
    <property type="term" value="F:isomerase activity"/>
    <property type="evidence" value="ECO:0007669"/>
    <property type="project" value="UniProtKB-KW"/>
</dbReference>